<protein>
    <submittedName>
        <fullName evidence="2">Uncharacterized protein</fullName>
    </submittedName>
</protein>
<feature type="compositionally biased region" description="Polar residues" evidence="1">
    <location>
        <begin position="117"/>
        <end position="137"/>
    </location>
</feature>
<accession>A0A080ZAF4</accession>
<comment type="caution">
    <text evidence="2">The sequence shown here is derived from an EMBL/GenBank/DDBJ whole genome shotgun (WGS) entry which is preliminary data.</text>
</comment>
<dbReference type="AlphaFoldDB" id="A0A080ZAF4"/>
<dbReference type="EMBL" id="ANJA01003465">
    <property type="protein sequence ID" value="ETO63615.1"/>
    <property type="molecule type" value="Genomic_DNA"/>
</dbReference>
<evidence type="ECO:0000313" key="3">
    <source>
        <dbReference type="Proteomes" id="UP000028582"/>
    </source>
</evidence>
<dbReference type="Proteomes" id="UP000028582">
    <property type="component" value="Unassembled WGS sequence"/>
</dbReference>
<name>A0A080ZAF4_PHYNI</name>
<reference evidence="2 3" key="1">
    <citation type="submission" date="2013-11" db="EMBL/GenBank/DDBJ databases">
        <title>The Genome Sequence of Phytophthora parasitica P1976.</title>
        <authorList>
            <consortium name="The Broad Institute Genomics Platform"/>
            <person name="Russ C."/>
            <person name="Tyler B."/>
            <person name="Panabieres F."/>
            <person name="Shan W."/>
            <person name="Tripathy S."/>
            <person name="Grunwald N."/>
            <person name="Machado M."/>
            <person name="Johnson C.S."/>
            <person name="Walker B."/>
            <person name="Young S."/>
            <person name="Zeng Q."/>
            <person name="Gargeya S."/>
            <person name="Fitzgerald M."/>
            <person name="Haas B."/>
            <person name="Abouelleil A."/>
            <person name="Allen A.W."/>
            <person name="Alvarado L."/>
            <person name="Arachchi H.M."/>
            <person name="Berlin A.M."/>
            <person name="Chapman S.B."/>
            <person name="Gainer-Dewar J."/>
            <person name="Goldberg J."/>
            <person name="Griggs A."/>
            <person name="Gujja S."/>
            <person name="Hansen M."/>
            <person name="Howarth C."/>
            <person name="Imamovic A."/>
            <person name="Ireland A."/>
            <person name="Larimer J."/>
            <person name="McCowan C."/>
            <person name="Murphy C."/>
            <person name="Pearson M."/>
            <person name="Poon T.W."/>
            <person name="Priest M."/>
            <person name="Roberts A."/>
            <person name="Saif S."/>
            <person name="Shea T."/>
            <person name="Sisk P."/>
            <person name="Sykes S."/>
            <person name="Wortman J."/>
            <person name="Nusbaum C."/>
            <person name="Birren B."/>
        </authorList>
    </citation>
    <scope>NUCLEOTIDE SEQUENCE [LARGE SCALE GENOMIC DNA]</scope>
    <source>
        <strain evidence="2 3">P1976</strain>
    </source>
</reference>
<feature type="compositionally biased region" description="Basic and acidic residues" evidence="1">
    <location>
        <begin position="155"/>
        <end position="165"/>
    </location>
</feature>
<gene>
    <name evidence="2" type="ORF">F444_18724</name>
</gene>
<sequence length="185" mass="19988">MKTFAYATEKDITQMWRELSKKGWKFCKSRGLSNDGRYLPPGGSVQGTEGVVFFLGNDSLMAYCRKQGWLAFGTTVSQAVDVPPAVLREPEANLTSPLSTQTSAPPPPEREPVSNLPAVNQVATSSAASSKGMTRTPRQAAKATPRHLTAAQHATEQHPRAEGKRKAMVPKSRCNASCPSHSGYD</sequence>
<evidence type="ECO:0000313" key="2">
    <source>
        <dbReference type="EMBL" id="ETO63615.1"/>
    </source>
</evidence>
<feature type="compositionally biased region" description="Polar residues" evidence="1">
    <location>
        <begin position="174"/>
        <end position="185"/>
    </location>
</feature>
<feature type="compositionally biased region" description="Polar residues" evidence="1">
    <location>
        <begin position="93"/>
        <end position="103"/>
    </location>
</feature>
<evidence type="ECO:0000256" key="1">
    <source>
        <dbReference type="SAM" id="MobiDB-lite"/>
    </source>
</evidence>
<proteinExistence type="predicted"/>
<feature type="region of interest" description="Disordered" evidence="1">
    <location>
        <begin position="90"/>
        <end position="185"/>
    </location>
</feature>
<organism evidence="2 3">
    <name type="scientific">Phytophthora nicotianae P1976</name>
    <dbReference type="NCBI Taxonomy" id="1317066"/>
    <lineage>
        <taxon>Eukaryota</taxon>
        <taxon>Sar</taxon>
        <taxon>Stramenopiles</taxon>
        <taxon>Oomycota</taxon>
        <taxon>Peronosporomycetes</taxon>
        <taxon>Peronosporales</taxon>
        <taxon>Peronosporaceae</taxon>
        <taxon>Phytophthora</taxon>
    </lineage>
</organism>
<dbReference type="OrthoDB" id="128289at2759"/>